<gene>
    <name evidence="4" type="ordered locus">Avin_28890</name>
</gene>
<dbReference type="CDD" id="cd07185">
    <property type="entry name" value="OmpA_C-like"/>
    <property type="match status" value="1"/>
</dbReference>
<evidence type="ECO:0000313" key="5">
    <source>
        <dbReference type="Proteomes" id="UP000002424"/>
    </source>
</evidence>
<dbReference type="Pfam" id="PF00691">
    <property type="entry name" value="OmpA"/>
    <property type="match status" value="1"/>
</dbReference>
<evidence type="ECO:0000313" key="4">
    <source>
        <dbReference type="EMBL" id="ACO79060.1"/>
    </source>
</evidence>
<evidence type="ECO:0000256" key="1">
    <source>
        <dbReference type="ARBA" id="ARBA00022729"/>
    </source>
</evidence>
<dbReference type="Proteomes" id="UP000002424">
    <property type="component" value="Chromosome"/>
</dbReference>
<dbReference type="CDD" id="cd13653">
    <property type="entry name" value="PBP2_phosphate_like_1"/>
    <property type="match status" value="1"/>
</dbReference>
<dbReference type="KEGG" id="avn:Avin_28890"/>
<dbReference type="Pfam" id="PF12849">
    <property type="entry name" value="PBP_like_2"/>
    <property type="match status" value="1"/>
</dbReference>
<organism evidence="4 5">
    <name type="scientific">Azotobacter vinelandii (strain DJ / ATCC BAA-1303)</name>
    <dbReference type="NCBI Taxonomy" id="322710"/>
    <lineage>
        <taxon>Bacteria</taxon>
        <taxon>Pseudomonadati</taxon>
        <taxon>Pseudomonadota</taxon>
        <taxon>Gammaproteobacteria</taxon>
        <taxon>Pseudomonadales</taxon>
        <taxon>Pseudomonadaceae</taxon>
        <taxon>Azotobacter</taxon>
    </lineage>
</organism>
<dbReference type="GO" id="GO:0016020">
    <property type="term" value="C:membrane"/>
    <property type="evidence" value="ECO:0007669"/>
    <property type="project" value="UniProtKB-UniRule"/>
</dbReference>
<dbReference type="OrthoDB" id="9790048at2"/>
<dbReference type="InterPro" id="IPR024370">
    <property type="entry name" value="PBP_domain"/>
</dbReference>
<proteinExistence type="predicted"/>
<dbReference type="SUPFAM" id="SSF53850">
    <property type="entry name" value="Periplasmic binding protein-like II"/>
    <property type="match status" value="1"/>
</dbReference>
<protein>
    <submittedName>
        <fullName evidence="4">Periplasmic phosphate binding protein</fullName>
    </submittedName>
</protein>
<dbReference type="HOGENOM" id="CLU_026228_8_0_6"/>
<dbReference type="STRING" id="322710.Avin_28890"/>
<dbReference type="PANTHER" id="PTHR30570:SF1">
    <property type="entry name" value="PHOSPHATE-BINDING PROTEIN PSTS"/>
    <property type="match status" value="1"/>
</dbReference>
<dbReference type="AlphaFoldDB" id="C1DLX3"/>
<dbReference type="EMBL" id="CP001157">
    <property type="protein sequence ID" value="ACO79060.1"/>
    <property type="molecule type" value="Genomic_DNA"/>
</dbReference>
<dbReference type="eggNOG" id="COG2885">
    <property type="taxonomic scope" value="Bacteria"/>
</dbReference>
<dbReference type="EnsemblBacteria" id="ACO79060">
    <property type="protein sequence ID" value="ACO79060"/>
    <property type="gene ID" value="Avin_28890"/>
</dbReference>
<dbReference type="InterPro" id="IPR006665">
    <property type="entry name" value="OmpA-like"/>
</dbReference>
<dbReference type="Gene3D" id="3.30.1330.60">
    <property type="entry name" value="OmpA-like domain"/>
    <property type="match status" value="1"/>
</dbReference>
<dbReference type="PANTHER" id="PTHR30570">
    <property type="entry name" value="PERIPLASMIC PHOSPHATE BINDING COMPONENT OF PHOSPHATE ABC TRANSPORTER"/>
    <property type="match status" value="1"/>
</dbReference>
<dbReference type="eggNOG" id="COG0226">
    <property type="taxonomic scope" value="Bacteria"/>
</dbReference>
<evidence type="ECO:0000259" key="3">
    <source>
        <dbReference type="PROSITE" id="PS51123"/>
    </source>
</evidence>
<dbReference type="SUPFAM" id="SSF103088">
    <property type="entry name" value="OmpA-like"/>
    <property type="match status" value="1"/>
</dbReference>
<accession>C1DLX3</accession>
<feature type="domain" description="OmpA-like" evidence="3">
    <location>
        <begin position="314"/>
        <end position="428"/>
    </location>
</feature>
<dbReference type="InterPro" id="IPR050811">
    <property type="entry name" value="Phosphate_ABC_transporter"/>
</dbReference>
<sequence>MAAAQPVPAGQAPVLRIQGSNTIGAELVPALVAGLFEQQGLREVRIEDGESPNERRVLGLDAQGRLLQARISAHGSGTGFAALRDGSADIAASSRPIKDSEAAALAALGDMRGPQAEQVIAIDGLAVILHPDNPLRVLGLEQVARVFAGEVKTWEKLGGRGGPIRLYARDARSGTFDTFHELVLEPWGKTLDADARRFESSAELSASVSRDPAGIGFIGLPYVREARALAISAGESRPMPPEPALVATEDYPLSRRLFLYERPRQPDTWSRALIEFAQSPRGQELVERNGFVAQKVQAVRIAPHADMPPAYQQLARHARRLSVNFRFQEGSALLDNKALRDVERVLAYLREHGKLENSLALVGFGDPKQDPERSTLLSKLRALAVRRELARGGATFREIIGLGDALPVADNGSEEGRLKNRRVEVWVH</sequence>
<dbReference type="InterPro" id="IPR036737">
    <property type="entry name" value="OmpA-like_sf"/>
</dbReference>
<name>C1DLX3_AZOVD</name>
<keyword evidence="2" id="KW-0472">Membrane</keyword>
<dbReference type="Gene3D" id="3.40.190.10">
    <property type="entry name" value="Periplasmic binding protein-like II"/>
    <property type="match status" value="2"/>
</dbReference>
<keyword evidence="1" id="KW-0732">Signal</keyword>
<dbReference type="PROSITE" id="PS51123">
    <property type="entry name" value="OMPA_2"/>
    <property type="match status" value="1"/>
</dbReference>
<keyword evidence="5" id="KW-1185">Reference proteome</keyword>
<reference evidence="4 5" key="1">
    <citation type="journal article" date="2009" name="J. Bacteriol.">
        <title>Genome sequence of Azotobacter vinelandii, an obligate aerobe specialized to support diverse anaerobic metabolic processes.</title>
        <authorList>
            <person name="Setubal J.C."/>
            <person name="dos Santos P."/>
            <person name="Goldman B.S."/>
            <person name="Ertesvag H."/>
            <person name="Espin G."/>
            <person name="Rubio L.M."/>
            <person name="Valla S."/>
            <person name="Almeida N.F."/>
            <person name="Balasubramanian D."/>
            <person name="Cromes L."/>
            <person name="Curatti L."/>
            <person name="Du Z."/>
            <person name="Godsy E."/>
            <person name="Goodner B."/>
            <person name="Hellner-Burris K."/>
            <person name="Hernandez J.A."/>
            <person name="Houmiel K."/>
            <person name="Imperial J."/>
            <person name="Kennedy C."/>
            <person name="Larson T.J."/>
            <person name="Latreille P."/>
            <person name="Ligon L.S."/>
            <person name="Lu J."/>
            <person name="Maerk M."/>
            <person name="Miller N.M."/>
            <person name="Norton S."/>
            <person name="O'Carroll I.P."/>
            <person name="Paulsen I."/>
            <person name="Raulfs E.C."/>
            <person name="Roemer R."/>
            <person name="Rosser J."/>
            <person name="Segura D."/>
            <person name="Slater S."/>
            <person name="Stricklin S.L."/>
            <person name="Studholme D.J."/>
            <person name="Sun J."/>
            <person name="Viana C.J."/>
            <person name="Wallin E."/>
            <person name="Wang B."/>
            <person name="Wheeler C."/>
            <person name="Zhu H."/>
            <person name="Dean D.R."/>
            <person name="Dixon R."/>
            <person name="Wood D."/>
        </authorList>
    </citation>
    <scope>NUCLEOTIDE SEQUENCE [LARGE SCALE GENOMIC DNA]</scope>
    <source>
        <strain evidence="5">DJ / ATCC BAA-1303</strain>
    </source>
</reference>
<evidence type="ECO:0000256" key="2">
    <source>
        <dbReference type="PROSITE-ProRule" id="PRU00473"/>
    </source>
</evidence>